<gene>
    <name evidence="3" type="ORF">MZUP3_660</name>
</gene>
<proteinExistence type="inferred from homology"/>
<evidence type="ECO:0000256" key="1">
    <source>
        <dbReference type="ARBA" id="ARBA00007139"/>
    </source>
</evidence>
<dbReference type="EMBL" id="MH443100">
    <property type="protein sequence ID" value="AXH43510.1"/>
    <property type="molecule type" value="Genomic_DNA"/>
</dbReference>
<comment type="similarity">
    <text evidence="1">Belongs to the ninH family.</text>
</comment>
<sequence>MKKDIQTIPDLLRRCNGNQSAVSRIVGLDRRTIRQHADDTEGVRHVIVNGVLMVAQGNRGRRKNA</sequence>
<dbReference type="Pfam" id="PF06322">
    <property type="entry name" value="Phage_NinH"/>
    <property type="match status" value="1"/>
</dbReference>
<dbReference type="Proteomes" id="UP000305361">
    <property type="component" value="Segment"/>
</dbReference>
<accession>A0A4Y1NT28</accession>
<name>A0A4Y1NT28_9CAUD</name>
<evidence type="ECO:0000313" key="4">
    <source>
        <dbReference type="Proteomes" id="UP000305361"/>
    </source>
</evidence>
<dbReference type="InterPro" id="IPR010454">
    <property type="entry name" value="Phage_NinH"/>
</dbReference>
<protein>
    <recommendedName>
        <fullName evidence="2">Protein ninH</fullName>
    </recommendedName>
</protein>
<organism evidence="3 4">
    <name type="scientific">Erwinia phage vB_EhrS_49</name>
    <dbReference type="NCBI Taxonomy" id="2283026"/>
    <lineage>
        <taxon>Viruses</taxon>
        <taxon>Duplodnaviria</taxon>
        <taxon>Heunggongvirae</taxon>
        <taxon>Uroviricota</taxon>
        <taxon>Caudoviricetes</taxon>
        <taxon>Feofaniavirus</taxon>
        <taxon>Feofaniavirus Eho49</taxon>
    </lineage>
</organism>
<dbReference type="SUPFAM" id="SSF46689">
    <property type="entry name" value="Homeodomain-like"/>
    <property type="match status" value="1"/>
</dbReference>
<evidence type="ECO:0000256" key="2">
    <source>
        <dbReference type="ARBA" id="ARBA00021621"/>
    </source>
</evidence>
<dbReference type="InterPro" id="IPR009057">
    <property type="entry name" value="Homeodomain-like_sf"/>
</dbReference>
<evidence type="ECO:0000313" key="3">
    <source>
        <dbReference type="EMBL" id="AXH43510.1"/>
    </source>
</evidence>
<keyword evidence="4" id="KW-1185">Reference proteome</keyword>
<reference evidence="3 4" key="1">
    <citation type="journal article" date="2019" name="J. Basic Microbiol.">
        <title>Complete genome sequence analysis of temperate Erwinia bacteriophages 49 and 59.</title>
        <authorList>
            <person name="Zlatohurska M."/>
            <person name="Gorb T."/>
            <person name="Romaniuk L."/>
            <person name="Korol N."/>
            <person name="Faidiuk Y."/>
            <person name="Kropinski A.M."/>
            <person name="Kushkina A."/>
            <person name="Tovkach F."/>
        </authorList>
    </citation>
    <scope>NUCLEOTIDE SEQUENCE [LARGE SCALE GENOMIC DNA]</scope>
</reference>